<feature type="domain" description="DUF7351" evidence="2">
    <location>
        <begin position="108"/>
        <end position="277"/>
    </location>
</feature>
<name>A0ABD5QFH1_9EURY</name>
<gene>
    <name evidence="3" type="ORF">ACFPFO_12140</name>
</gene>
<reference evidence="3 4" key="1">
    <citation type="journal article" date="2019" name="Int. J. Syst. Evol. Microbiol.">
        <title>The Global Catalogue of Microorganisms (GCM) 10K type strain sequencing project: providing services to taxonomists for standard genome sequencing and annotation.</title>
        <authorList>
            <consortium name="The Broad Institute Genomics Platform"/>
            <consortium name="The Broad Institute Genome Sequencing Center for Infectious Disease"/>
            <person name="Wu L."/>
            <person name="Ma J."/>
        </authorList>
    </citation>
    <scope>NUCLEOTIDE SEQUENCE [LARGE SCALE GENOMIC DNA]</scope>
    <source>
        <strain evidence="3 4">CGMCC 1.15824</strain>
    </source>
</reference>
<proteinExistence type="predicted"/>
<organism evidence="3 4">
    <name type="scientific">Saliphagus infecundisoli</name>
    <dbReference type="NCBI Taxonomy" id="1849069"/>
    <lineage>
        <taxon>Archaea</taxon>
        <taxon>Methanobacteriati</taxon>
        <taxon>Methanobacteriota</taxon>
        <taxon>Stenosarchaea group</taxon>
        <taxon>Halobacteria</taxon>
        <taxon>Halobacteriales</taxon>
        <taxon>Natrialbaceae</taxon>
        <taxon>Saliphagus</taxon>
    </lineage>
</organism>
<evidence type="ECO:0000259" key="1">
    <source>
        <dbReference type="Pfam" id="PF24038"/>
    </source>
</evidence>
<sequence>MGTDEDLLADAREAFALLGHDLRLEILLALLAEWEAIYTEPVGYAELMAAVGVEDSGRFNYHLQRLRGAYVRKVEGGYVPTASATALYRAVLAHRPTSSIEPDPGSIDAACPACGSALALEYERGFASLDCDACERWPGFTYPFPRNGFEGRDGEAVLEALSDRVRHHLELARGGQCPHCAGSTTVDLRPDAVGSEAHYVGIACDVCPFVVGIDALAAIRGDERVASVLREAGVETGRYCWELPETTARVESREPPLLAVEIEAASVTVVIDEALAVREVRSAE</sequence>
<feature type="domain" description="DUF7347" evidence="1">
    <location>
        <begin position="12"/>
        <end position="91"/>
    </location>
</feature>
<evidence type="ECO:0000313" key="3">
    <source>
        <dbReference type="EMBL" id="MFC4988497.1"/>
    </source>
</evidence>
<dbReference type="InterPro" id="IPR055775">
    <property type="entry name" value="DUF7351"/>
</dbReference>
<dbReference type="InterPro" id="IPR055771">
    <property type="entry name" value="DUF7347"/>
</dbReference>
<dbReference type="RefSeq" id="WP_224827269.1">
    <property type="nucleotide sequence ID" value="NZ_JAIVEF010000001.1"/>
</dbReference>
<keyword evidence="4" id="KW-1185">Reference proteome</keyword>
<accession>A0ABD5QFH1</accession>
<evidence type="ECO:0000259" key="2">
    <source>
        <dbReference type="Pfam" id="PF24042"/>
    </source>
</evidence>
<dbReference type="Proteomes" id="UP001595925">
    <property type="component" value="Unassembled WGS sequence"/>
</dbReference>
<dbReference type="EMBL" id="JBHSJG010000036">
    <property type="protein sequence ID" value="MFC4988497.1"/>
    <property type="molecule type" value="Genomic_DNA"/>
</dbReference>
<comment type="caution">
    <text evidence="3">The sequence shown here is derived from an EMBL/GenBank/DDBJ whole genome shotgun (WGS) entry which is preliminary data.</text>
</comment>
<dbReference type="Pfam" id="PF24038">
    <property type="entry name" value="DUF7347"/>
    <property type="match status" value="1"/>
</dbReference>
<protein>
    <submittedName>
        <fullName evidence="3">ArsR family transcriptional regulator</fullName>
    </submittedName>
</protein>
<evidence type="ECO:0000313" key="4">
    <source>
        <dbReference type="Proteomes" id="UP001595925"/>
    </source>
</evidence>
<dbReference type="AlphaFoldDB" id="A0ABD5QFH1"/>
<dbReference type="Pfam" id="PF24042">
    <property type="entry name" value="DUF7351"/>
    <property type="match status" value="1"/>
</dbReference>